<organism evidence="1 2">
    <name type="scientific">Planktothrix tepida PCC 9214</name>
    <dbReference type="NCBI Taxonomy" id="671072"/>
    <lineage>
        <taxon>Bacteria</taxon>
        <taxon>Bacillati</taxon>
        <taxon>Cyanobacteriota</taxon>
        <taxon>Cyanophyceae</taxon>
        <taxon>Oscillatoriophycideae</taxon>
        <taxon>Oscillatoriales</taxon>
        <taxon>Microcoleaceae</taxon>
        <taxon>Planktothrix</taxon>
    </lineage>
</organism>
<accession>A0A1J1LMY6</accession>
<reference evidence="2" key="1">
    <citation type="submission" date="2015-10" db="EMBL/GenBank/DDBJ databases">
        <authorList>
            <person name="Regsiter A."/>
            <person name="william w."/>
        </authorList>
    </citation>
    <scope>NUCLEOTIDE SEQUENCE [LARGE SCALE GENOMIC DNA]</scope>
</reference>
<evidence type="ECO:0000313" key="1">
    <source>
        <dbReference type="EMBL" id="CUR33904.1"/>
    </source>
</evidence>
<dbReference type="EMBL" id="CZDF01000166">
    <property type="protein sequence ID" value="CUR33904.1"/>
    <property type="molecule type" value="Genomic_DNA"/>
</dbReference>
<dbReference type="OrthoDB" id="9949493at2"/>
<evidence type="ECO:0000313" key="2">
    <source>
        <dbReference type="Proteomes" id="UP000184315"/>
    </source>
</evidence>
<dbReference type="STRING" id="671072.PL921460013"/>
<gene>
    <name evidence="1" type="ORF">PL921460013</name>
</gene>
<dbReference type="AlphaFoldDB" id="A0A1J1LMY6"/>
<protein>
    <submittedName>
        <fullName evidence="1">Uncharacterized protein</fullName>
    </submittedName>
</protein>
<proteinExistence type="predicted"/>
<sequence>MLKQQIIEFAEKWGYILVYPEYSPKAQTNLWTVKVPTTQFKSKPSFTRTRKILEDENLEQLLEQIKQYFSSHKKPIKVLLRETKLSLENQELFTIS</sequence>
<keyword evidence="2" id="KW-1185">Reference proteome</keyword>
<dbReference type="Proteomes" id="UP000184315">
    <property type="component" value="Unassembled WGS sequence"/>
</dbReference>
<name>A0A1J1LMY6_9CYAN</name>
<dbReference type="RefSeq" id="WP_072716955.1">
    <property type="nucleotide sequence ID" value="NZ_LN889762.1"/>
</dbReference>